<evidence type="ECO:0000313" key="11">
    <source>
        <dbReference type="Proteomes" id="UP001142489"/>
    </source>
</evidence>
<keyword evidence="11" id="KW-1185">Reference proteome</keyword>
<keyword evidence="6" id="KW-0969">Cilium</keyword>
<feature type="compositionally biased region" description="Basic and acidic residues" evidence="9">
    <location>
        <begin position="1"/>
        <end position="14"/>
    </location>
</feature>
<evidence type="ECO:0000256" key="2">
    <source>
        <dbReference type="ARBA" id="ARBA00004430"/>
    </source>
</evidence>
<evidence type="ECO:0000256" key="1">
    <source>
        <dbReference type="ARBA" id="ARBA00004230"/>
    </source>
</evidence>
<evidence type="ECO:0000256" key="7">
    <source>
        <dbReference type="ARBA" id="ARBA00023212"/>
    </source>
</evidence>
<dbReference type="SUPFAM" id="SSF82185">
    <property type="entry name" value="Histone H3 K4-specific methyltransferase SET7/9 N-terminal domain"/>
    <property type="match status" value="1"/>
</dbReference>
<dbReference type="PANTHER" id="PTHR46613:SF1">
    <property type="entry name" value="RADIAL SPOKE HEAD 10 HOMOLOG B-RELATED"/>
    <property type="match status" value="1"/>
</dbReference>
<evidence type="ECO:0000256" key="9">
    <source>
        <dbReference type="SAM" id="MobiDB-lite"/>
    </source>
</evidence>
<feature type="compositionally biased region" description="Basic and acidic residues" evidence="9">
    <location>
        <begin position="436"/>
        <end position="458"/>
    </location>
</feature>
<evidence type="ECO:0000256" key="5">
    <source>
        <dbReference type="ARBA" id="ARBA00022846"/>
    </source>
</evidence>
<feature type="region of interest" description="Disordered" evidence="9">
    <location>
        <begin position="1"/>
        <end position="62"/>
    </location>
</feature>
<dbReference type="Pfam" id="PF02493">
    <property type="entry name" value="MORN"/>
    <property type="match status" value="5"/>
</dbReference>
<evidence type="ECO:0000313" key="10">
    <source>
        <dbReference type="EMBL" id="KAJ7305870.1"/>
    </source>
</evidence>
<accession>A0A9Q0XA27</accession>
<evidence type="ECO:0008006" key="12">
    <source>
        <dbReference type="Google" id="ProtNLM"/>
    </source>
</evidence>
<dbReference type="OrthoDB" id="294378at2759"/>
<name>A0A9Q0XA27_9SAUR</name>
<sequence length="658" mass="72737">MGKEKKKESKKGEKALPPPTQDTSLDVGNSQQNILQGANQGDEQASGQLPPKEEAKEAETLPVPEPIEYEEPILTQLIVERYEGEKVRGLYEGEGIAYFQGGNVYKGMFSEGLMHGRGTYTWADGVQFEGNFVKNLPMHHGTYTWPDGSLYEGEVKNGIRHGFGMYNCGSYPVSYIGQWVEGKRHGKVTKIGEEMVKDQVPSDRVFWILAFVASHGFQLRGVIESIFPSGLRNSYSLIRNTSSGNLEGLVDNLQGAGCMARCPTKRQPMCIGSLEASVISFLDAVKNRKRRGAEVNHFPFNLQDLKLISKQLTATKVVNVLARDNPYVCDGEDTNLEHELVFLEFFEALLDCALIYVTDEMLKQQAEEASSGSSYRTEGYTEGAVGSPFFPDLSSGQSFQTRSTSSGETSNETSDVTGPRRVSSKSSASRIVHFVDASKTKKSEKGKIKDSKKEEKPSRPGSKALSREKGASPQSAATGSNVTFIPLMDEKGEEEADHTLSSAEMEQGMSLSTPMKALADSLQSAKKEQKDKLNLWMSQIYIFFVNKFFAGYKHLQVVKVTVSDNRIREAELCELRKIQEEEEEAKLNAMREAEEARKLEEAQAAAEKAALELEESLSREQEEMLTQAQSPPKEESPIPPPVPPSTKTTTGGKKKKKA</sequence>
<comment type="caution">
    <text evidence="10">The sequence shown here is derived from an EMBL/GenBank/DDBJ whole genome shotgun (WGS) entry which is preliminary data.</text>
</comment>
<dbReference type="SMART" id="SM00698">
    <property type="entry name" value="MORN"/>
    <property type="match status" value="5"/>
</dbReference>
<feature type="compositionally biased region" description="Low complexity" evidence="9">
    <location>
        <begin position="401"/>
        <end position="414"/>
    </location>
</feature>
<evidence type="ECO:0000256" key="3">
    <source>
        <dbReference type="ARBA" id="ARBA00022490"/>
    </source>
</evidence>
<feature type="region of interest" description="Disordered" evidence="9">
    <location>
        <begin position="394"/>
        <end position="482"/>
    </location>
</feature>
<feature type="compositionally biased region" description="Polar residues" evidence="9">
    <location>
        <begin position="21"/>
        <end position="47"/>
    </location>
</feature>
<dbReference type="AlphaFoldDB" id="A0A9Q0XA27"/>
<organism evidence="10 11">
    <name type="scientific">Phrynocephalus forsythii</name>
    <dbReference type="NCBI Taxonomy" id="171643"/>
    <lineage>
        <taxon>Eukaryota</taxon>
        <taxon>Metazoa</taxon>
        <taxon>Chordata</taxon>
        <taxon>Craniata</taxon>
        <taxon>Vertebrata</taxon>
        <taxon>Euteleostomi</taxon>
        <taxon>Lepidosauria</taxon>
        <taxon>Squamata</taxon>
        <taxon>Bifurcata</taxon>
        <taxon>Unidentata</taxon>
        <taxon>Episquamata</taxon>
        <taxon>Toxicofera</taxon>
        <taxon>Iguania</taxon>
        <taxon>Acrodonta</taxon>
        <taxon>Agamidae</taxon>
        <taxon>Agaminae</taxon>
        <taxon>Phrynocephalus</taxon>
    </lineage>
</organism>
<keyword evidence="7" id="KW-0206">Cytoskeleton</keyword>
<comment type="subcellular location">
    <subcellularLocation>
        <location evidence="1">Cell projection</location>
        <location evidence="1">Cilium</location>
        <location evidence="1">Flagellum</location>
    </subcellularLocation>
    <subcellularLocation>
        <location evidence="2">Cytoplasm</location>
        <location evidence="2">Cytoskeleton</location>
        <location evidence="2">Cilium axoneme</location>
    </subcellularLocation>
</comment>
<dbReference type="GO" id="GO:0031514">
    <property type="term" value="C:motile cilium"/>
    <property type="evidence" value="ECO:0007669"/>
    <property type="project" value="UniProtKB-SubCell"/>
</dbReference>
<keyword evidence="4" id="KW-0677">Repeat</keyword>
<gene>
    <name evidence="10" type="ORF">JRQ81_010236</name>
</gene>
<keyword evidence="8" id="KW-0966">Cell projection</keyword>
<dbReference type="PANTHER" id="PTHR46613">
    <property type="entry name" value="RADIAL SPOKE HEAD 10 HOMOLOG B-RELATED"/>
    <property type="match status" value="1"/>
</dbReference>
<dbReference type="EMBL" id="JAPFRF010000021">
    <property type="protein sequence ID" value="KAJ7305870.1"/>
    <property type="molecule type" value="Genomic_DNA"/>
</dbReference>
<evidence type="ECO:0000256" key="6">
    <source>
        <dbReference type="ARBA" id="ARBA00023069"/>
    </source>
</evidence>
<keyword evidence="5" id="KW-0282">Flagellum</keyword>
<dbReference type="InterPro" id="IPR003409">
    <property type="entry name" value="MORN"/>
</dbReference>
<evidence type="ECO:0000256" key="4">
    <source>
        <dbReference type="ARBA" id="ARBA00022737"/>
    </source>
</evidence>
<proteinExistence type="predicted"/>
<protein>
    <recommendedName>
        <fullName evidence="12">Radial spoke head 10 homolog B2</fullName>
    </recommendedName>
</protein>
<dbReference type="Gene3D" id="2.20.110.10">
    <property type="entry name" value="Histone H3 K4-specific methyltransferase SET7/9 N-terminal domain"/>
    <property type="match status" value="2"/>
</dbReference>
<evidence type="ECO:0000256" key="8">
    <source>
        <dbReference type="ARBA" id="ARBA00023273"/>
    </source>
</evidence>
<feature type="compositionally biased region" description="Polar residues" evidence="9">
    <location>
        <begin position="472"/>
        <end position="482"/>
    </location>
</feature>
<feature type="region of interest" description="Disordered" evidence="9">
    <location>
        <begin position="598"/>
        <end position="658"/>
    </location>
</feature>
<dbReference type="Proteomes" id="UP001142489">
    <property type="component" value="Unassembled WGS sequence"/>
</dbReference>
<keyword evidence="3" id="KW-0963">Cytoplasm</keyword>
<reference evidence="10" key="1">
    <citation type="journal article" date="2023" name="DNA Res.">
        <title>Chromosome-level genome assembly of Phrynocephalus forsythii using third-generation DNA sequencing and Hi-C analysis.</title>
        <authorList>
            <person name="Qi Y."/>
            <person name="Zhao W."/>
            <person name="Zhao Y."/>
            <person name="Niu C."/>
            <person name="Cao S."/>
            <person name="Zhang Y."/>
        </authorList>
    </citation>
    <scope>NUCLEOTIDE SEQUENCE</scope>
    <source>
        <tissue evidence="10">Muscle</tissue>
    </source>
</reference>
<dbReference type="GO" id="GO:0005930">
    <property type="term" value="C:axoneme"/>
    <property type="evidence" value="ECO:0007669"/>
    <property type="project" value="UniProtKB-SubCell"/>
</dbReference>